<dbReference type="PANTHER" id="PTHR42951">
    <property type="entry name" value="METALLO-BETA-LACTAMASE DOMAIN-CONTAINING"/>
    <property type="match status" value="1"/>
</dbReference>
<dbReference type="OrthoDB" id="5290005at2"/>
<dbReference type="EMBL" id="VANU01000003">
    <property type="protein sequence ID" value="TLP38329.1"/>
    <property type="molecule type" value="Genomic_DNA"/>
</dbReference>
<dbReference type="InterPro" id="IPR050855">
    <property type="entry name" value="NDM-1-like"/>
</dbReference>
<dbReference type="AlphaFoldDB" id="A0A5R8Y0D7"/>
<dbReference type="NCBIfam" id="TIGR04558">
    <property type="entry name" value="SoxH_rel_PQQ_1"/>
    <property type="match status" value="1"/>
</dbReference>
<dbReference type="GO" id="GO:0016787">
    <property type="term" value="F:hydrolase activity"/>
    <property type="evidence" value="ECO:0007669"/>
    <property type="project" value="UniProtKB-KW"/>
</dbReference>
<dbReference type="InterPro" id="IPR001279">
    <property type="entry name" value="Metallo-B-lactamas"/>
</dbReference>
<organism evidence="2 3">
    <name type="scientific">Arcobacter arenosus</name>
    <dbReference type="NCBI Taxonomy" id="2576037"/>
    <lineage>
        <taxon>Bacteria</taxon>
        <taxon>Pseudomonadati</taxon>
        <taxon>Campylobacterota</taxon>
        <taxon>Epsilonproteobacteria</taxon>
        <taxon>Campylobacterales</taxon>
        <taxon>Arcobacteraceae</taxon>
        <taxon>Arcobacter</taxon>
    </lineage>
</organism>
<gene>
    <name evidence="2" type="ORF">FDK22_07595</name>
</gene>
<reference evidence="2 3" key="1">
    <citation type="submission" date="2019-05" db="EMBL/GenBank/DDBJ databases">
        <title>Arcobacter sp. nov., isolated from sea sediment.</title>
        <authorList>
            <person name="Kim W."/>
        </authorList>
    </citation>
    <scope>NUCLEOTIDE SEQUENCE [LARGE SCALE GENOMIC DNA]</scope>
    <source>
        <strain evidence="2 3">CAU 1517</strain>
    </source>
</reference>
<dbReference type="SMART" id="SM00849">
    <property type="entry name" value="Lactamase_B"/>
    <property type="match status" value="1"/>
</dbReference>
<evidence type="ECO:0000259" key="1">
    <source>
        <dbReference type="SMART" id="SM00849"/>
    </source>
</evidence>
<dbReference type="Pfam" id="PF00753">
    <property type="entry name" value="Lactamase_B"/>
    <property type="match status" value="1"/>
</dbReference>
<evidence type="ECO:0000313" key="2">
    <source>
        <dbReference type="EMBL" id="TLP38329.1"/>
    </source>
</evidence>
<name>A0A5R8Y0D7_9BACT</name>
<dbReference type="SUPFAM" id="SSF56281">
    <property type="entry name" value="Metallo-hydrolase/oxidoreductase"/>
    <property type="match status" value="1"/>
</dbReference>
<comment type="caution">
    <text evidence="2">The sequence shown here is derived from an EMBL/GenBank/DDBJ whole genome shotgun (WGS) entry which is preliminary data.</text>
</comment>
<proteinExistence type="predicted"/>
<accession>A0A5R8Y0D7</accession>
<protein>
    <submittedName>
        <fullName evidence="2">Quinoprotein relay system zinc metallohydrolase 1</fullName>
    </submittedName>
</protein>
<evidence type="ECO:0000313" key="3">
    <source>
        <dbReference type="Proteomes" id="UP000308901"/>
    </source>
</evidence>
<keyword evidence="3" id="KW-1185">Reference proteome</keyword>
<dbReference type="CDD" id="cd16282">
    <property type="entry name" value="metallo-hydrolase-like_MBL-fold"/>
    <property type="match status" value="1"/>
</dbReference>
<dbReference type="Gene3D" id="3.60.15.10">
    <property type="entry name" value="Ribonuclease Z/Hydroxyacylglutathione hydrolase-like"/>
    <property type="match status" value="1"/>
</dbReference>
<sequence length="301" mass="34916">MKILFLIILFLNSLFAFEYNLKPEKLAENSYYFYGKEEYFSKQNGGDIANSAFIITKKSVIVIDTGTTVDYANSMKKEISKITKNPIKFVINTHHHPDHFLGNKAFKDAKIYATEHTIEDIKLNGEKYVSNMVNLIGEAVYSTRALAPNKLLETKKLVLDNYELDILYLDGHTKSDIAILDNKTKILYASDLIFNQRALATPHANLKKWILALEELKKLDFKVLVPGHGKVTYSKNVIDENIRYLKFLDKTLKDALENGLDTFEVLEQEVPKEFKNYSMFKEEYERSIINLYKKYELQFSY</sequence>
<keyword evidence="2" id="KW-0378">Hydrolase</keyword>
<dbReference type="Proteomes" id="UP000308901">
    <property type="component" value="Unassembled WGS sequence"/>
</dbReference>
<dbReference type="RefSeq" id="WP_138152323.1">
    <property type="nucleotide sequence ID" value="NZ_CBDDKQ010000002.1"/>
</dbReference>
<dbReference type="InterPro" id="IPR030811">
    <property type="entry name" value="SoxH-rel_PQQ_1"/>
</dbReference>
<dbReference type="InterPro" id="IPR036866">
    <property type="entry name" value="RibonucZ/Hydroxyglut_hydro"/>
</dbReference>
<feature type="domain" description="Metallo-beta-lactamase" evidence="1">
    <location>
        <begin position="48"/>
        <end position="228"/>
    </location>
</feature>